<evidence type="ECO:0000313" key="9">
    <source>
        <dbReference type="EMBL" id="MEX3752110.1"/>
    </source>
</evidence>
<dbReference type="GO" id="GO:0006508">
    <property type="term" value="P:proteolysis"/>
    <property type="evidence" value="ECO:0007669"/>
    <property type="project" value="UniProtKB-KW"/>
</dbReference>
<dbReference type="Proteomes" id="UP000494249">
    <property type="component" value="Unassembled WGS sequence"/>
</dbReference>
<protein>
    <submittedName>
        <fullName evidence="9">Bax inhibitor-1/YccA family protein</fullName>
    </submittedName>
    <submittedName>
        <fullName evidence="8">Modulator of FtsH protease YccA</fullName>
    </submittedName>
</protein>
<evidence type="ECO:0000313" key="8">
    <source>
        <dbReference type="EMBL" id="CAB4051323.1"/>
    </source>
</evidence>
<dbReference type="GO" id="GO:0008233">
    <property type="term" value="F:peptidase activity"/>
    <property type="evidence" value="ECO:0007669"/>
    <property type="project" value="UniProtKB-KW"/>
</dbReference>
<feature type="transmembrane region" description="Helical" evidence="6">
    <location>
        <begin position="52"/>
        <end position="74"/>
    </location>
</feature>
<dbReference type="AlphaFoldDB" id="A0A6J5KAP2"/>
<accession>A0A6J5KAP2</accession>
<feature type="transmembrane region" description="Helical" evidence="6">
    <location>
        <begin position="171"/>
        <end position="189"/>
    </location>
</feature>
<evidence type="ECO:0000313" key="10">
    <source>
        <dbReference type="Proteomes" id="UP000494102"/>
    </source>
</evidence>
<keyword evidence="3 6" id="KW-0812">Transmembrane</keyword>
<keyword evidence="5 6" id="KW-0472">Membrane</keyword>
<evidence type="ECO:0000313" key="7">
    <source>
        <dbReference type="EMBL" id="CAB3712664.1"/>
    </source>
</evidence>
<evidence type="ECO:0000256" key="1">
    <source>
        <dbReference type="ARBA" id="ARBA00004651"/>
    </source>
</evidence>
<dbReference type="PANTHER" id="PTHR23291:SF115">
    <property type="entry name" value="MODULATOR OF FTSH PROTEASE YCCA"/>
    <property type="match status" value="1"/>
</dbReference>
<comment type="similarity">
    <text evidence="6">Belongs to the BI1 family.</text>
</comment>
<keyword evidence="8" id="KW-0645">Protease</keyword>
<feature type="transmembrane region" description="Helical" evidence="6">
    <location>
        <begin position="201"/>
        <end position="227"/>
    </location>
</feature>
<organism evidence="8 10">
    <name type="scientific">Paraburkholderia phenoliruptrix</name>
    <dbReference type="NCBI Taxonomy" id="252970"/>
    <lineage>
        <taxon>Bacteria</taxon>
        <taxon>Pseudomonadati</taxon>
        <taxon>Pseudomonadota</taxon>
        <taxon>Betaproteobacteria</taxon>
        <taxon>Burkholderiales</taxon>
        <taxon>Burkholderiaceae</taxon>
        <taxon>Paraburkholderia</taxon>
    </lineage>
</organism>
<gene>
    <name evidence="8" type="primary">yccA</name>
    <name evidence="9" type="ORF">AB3X84_19155</name>
    <name evidence="7" type="ORF">LMG22037_04159</name>
    <name evidence="8" type="ORF">LMG9964_05000</name>
</gene>
<dbReference type="EMBL" id="JBFPKE010000006">
    <property type="protein sequence ID" value="MEX3752110.1"/>
    <property type="molecule type" value="Genomic_DNA"/>
</dbReference>
<dbReference type="Pfam" id="PF01027">
    <property type="entry name" value="Bax1-I"/>
    <property type="match status" value="1"/>
</dbReference>
<feature type="transmembrane region" description="Helical" evidence="6">
    <location>
        <begin position="116"/>
        <end position="136"/>
    </location>
</feature>
<evidence type="ECO:0000256" key="2">
    <source>
        <dbReference type="ARBA" id="ARBA00022475"/>
    </source>
</evidence>
<name>A0A6J5KAP2_9BURK</name>
<dbReference type="GeneID" id="27797607"/>
<evidence type="ECO:0000256" key="3">
    <source>
        <dbReference type="ARBA" id="ARBA00022692"/>
    </source>
</evidence>
<evidence type="ECO:0000313" key="11">
    <source>
        <dbReference type="Proteomes" id="UP000494249"/>
    </source>
</evidence>
<proteinExistence type="inferred from homology"/>
<feature type="transmembrane region" description="Helical" evidence="6">
    <location>
        <begin position="86"/>
        <end position="110"/>
    </location>
</feature>
<sequence length="232" mass="25014">MNDHPYSFGRTGAVSTVETRNRVLRNTYWLLALSMIPTVLGAWVGLATGFSLFAATSPAMSMLAFFAIAFGFMFAIERTKNSSAGVFVLLGFTFFMGLMLSRILGFVLGFSNGPSLIMLAFGGTGVIFASMATIATVSKRDFSGLGKWLFMGVIVLLLASVANVFLHLPALMLTVSVMAIVIFSAYMLFDVQRVVNGGETNYITAALAIYLDLYNVFVNLLALLGIFGGNRN</sequence>
<keyword evidence="4 6" id="KW-1133">Transmembrane helix</keyword>
<dbReference type="Proteomes" id="UP001558535">
    <property type="component" value="Unassembled WGS sequence"/>
</dbReference>
<dbReference type="CDD" id="cd10433">
    <property type="entry name" value="YccA_like"/>
    <property type="match status" value="1"/>
</dbReference>
<feature type="transmembrane region" description="Helical" evidence="6">
    <location>
        <begin position="148"/>
        <end position="165"/>
    </location>
</feature>
<dbReference type="Proteomes" id="UP000494102">
    <property type="component" value="Unassembled WGS sequence"/>
</dbReference>
<keyword evidence="2" id="KW-1003">Cell membrane</keyword>
<dbReference type="PANTHER" id="PTHR23291">
    <property type="entry name" value="BAX INHIBITOR-RELATED"/>
    <property type="match status" value="1"/>
</dbReference>
<keyword evidence="8" id="KW-0378">Hydrolase</keyword>
<dbReference type="RefSeq" id="WP_013588890.1">
    <property type="nucleotide sequence ID" value="NZ_CADFGL010000010.1"/>
</dbReference>
<reference evidence="9 12" key="2">
    <citation type="submission" date="2024-07" db="EMBL/GenBank/DDBJ databases">
        <title>A survey of Mimosa microsymbionts across Brazilian biomes reveals a high diversity of Paraburkholderia nodulating endemic species, but also that Cupriavidus is common as a symbiont of widespread species.</title>
        <authorList>
            <person name="Rouws L."/>
            <person name="Barauna A."/>
            <person name="Beukes C."/>
            <person name="Rouws J.R.C."/>
            <person name="De Faria S.M."/>
            <person name="Gross E."/>
            <person name="Bueno Dos Reis Junior F."/>
            <person name="Simon M.F."/>
            <person name="Maluk M."/>
            <person name="Odee D.W."/>
            <person name="Kenicer G."/>
            <person name="Young J.P.W."/>
            <person name="Reis V.M."/>
            <person name="Zilli J."/>
            <person name="James E.K."/>
        </authorList>
    </citation>
    <scope>NUCLEOTIDE SEQUENCE [LARGE SCALE GENOMIC DNA]</scope>
    <source>
        <strain evidence="9 12">BR14375</strain>
    </source>
</reference>
<evidence type="ECO:0000256" key="6">
    <source>
        <dbReference type="RuleBase" id="RU004379"/>
    </source>
</evidence>
<dbReference type="EMBL" id="CADIKB010000022">
    <property type="protein sequence ID" value="CAB3712664.1"/>
    <property type="molecule type" value="Genomic_DNA"/>
</dbReference>
<comment type="subcellular location">
    <subcellularLocation>
        <location evidence="1">Cell membrane</location>
        <topology evidence="1">Multi-pass membrane protein</topology>
    </subcellularLocation>
</comment>
<evidence type="ECO:0000256" key="5">
    <source>
        <dbReference type="ARBA" id="ARBA00023136"/>
    </source>
</evidence>
<evidence type="ECO:0000256" key="4">
    <source>
        <dbReference type="ARBA" id="ARBA00022989"/>
    </source>
</evidence>
<keyword evidence="12" id="KW-1185">Reference proteome</keyword>
<reference evidence="10 11" key="1">
    <citation type="submission" date="2020-04" db="EMBL/GenBank/DDBJ databases">
        <authorList>
            <person name="De Canck E."/>
        </authorList>
    </citation>
    <scope>NUCLEOTIDE SEQUENCE [LARGE SCALE GENOMIC DNA]</scope>
    <source>
        <strain evidence="7 11">LMG 22037</strain>
        <strain evidence="8 10">LMG 9964</strain>
    </source>
</reference>
<dbReference type="GO" id="GO:0005886">
    <property type="term" value="C:plasma membrane"/>
    <property type="evidence" value="ECO:0007669"/>
    <property type="project" value="UniProtKB-SubCell"/>
</dbReference>
<dbReference type="EMBL" id="CADILN010000008">
    <property type="protein sequence ID" value="CAB4051323.1"/>
    <property type="molecule type" value="Genomic_DNA"/>
</dbReference>
<dbReference type="InterPro" id="IPR006214">
    <property type="entry name" value="Bax_inhibitor_1-related"/>
</dbReference>
<evidence type="ECO:0000313" key="12">
    <source>
        <dbReference type="Proteomes" id="UP001558535"/>
    </source>
</evidence>
<feature type="transmembrane region" description="Helical" evidence="6">
    <location>
        <begin position="28"/>
        <end position="46"/>
    </location>
</feature>